<dbReference type="SMART" id="SM00535">
    <property type="entry name" value="RIBOc"/>
    <property type="match status" value="2"/>
</dbReference>
<dbReference type="Pfam" id="PF00636">
    <property type="entry name" value="Ribonuclease_3"/>
    <property type="match status" value="2"/>
</dbReference>
<feature type="domain" description="DRBM" evidence="27">
    <location>
        <begin position="1784"/>
        <end position="1851"/>
    </location>
</feature>
<dbReference type="FunFam" id="3.30.160.380:FF:000001">
    <property type="entry name" value="Endoribonuclease dicer-like 1"/>
    <property type="match status" value="1"/>
</dbReference>
<keyword evidence="10" id="KW-0677">Repeat</keyword>
<gene>
    <name evidence="33" type="ORF">GIB67_012131</name>
</gene>
<dbReference type="EMBL" id="JACGCM010000965">
    <property type="protein sequence ID" value="KAF6163772.1"/>
    <property type="molecule type" value="Genomic_DNA"/>
</dbReference>
<dbReference type="PANTHER" id="PTHR14950">
    <property type="entry name" value="DICER-RELATED"/>
    <property type="match status" value="1"/>
</dbReference>
<feature type="domain" description="RNase III" evidence="28">
    <location>
        <begin position="1611"/>
        <end position="1758"/>
    </location>
</feature>
<dbReference type="SMART" id="SM00490">
    <property type="entry name" value="HELICc"/>
    <property type="match status" value="1"/>
</dbReference>
<dbReference type="PANTHER" id="PTHR14950:SF70">
    <property type="entry name" value="ENDORIBONUCLEASE DICER HOMOLOG 2"/>
    <property type="match status" value="1"/>
</dbReference>
<comment type="caution">
    <text evidence="33">The sequence shown here is derived from an EMBL/GenBank/DDBJ whole genome shotgun (WGS) entry which is preliminary data.</text>
</comment>
<evidence type="ECO:0000256" key="8">
    <source>
        <dbReference type="ARBA" id="ARBA00022722"/>
    </source>
</evidence>
<evidence type="ECO:0000259" key="30">
    <source>
        <dbReference type="PROSITE" id="PS51192"/>
    </source>
</evidence>
<dbReference type="InterPro" id="IPR000999">
    <property type="entry name" value="RNase_III_dom"/>
</dbReference>
<dbReference type="GO" id="GO:0004525">
    <property type="term" value="F:ribonuclease III activity"/>
    <property type="evidence" value="ECO:0007669"/>
    <property type="project" value="InterPro"/>
</dbReference>
<dbReference type="Gene3D" id="3.30.160.380">
    <property type="entry name" value="Dicer dimerisation domain"/>
    <property type="match status" value="1"/>
</dbReference>
<dbReference type="PROSITE" id="PS51192">
    <property type="entry name" value="HELICASE_ATP_BIND_1"/>
    <property type="match status" value="1"/>
</dbReference>
<evidence type="ECO:0000256" key="13">
    <source>
        <dbReference type="ARBA" id="ARBA00022801"/>
    </source>
</evidence>
<evidence type="ECO:0000256" key="20">
    <source>
        <dbReference type="ARBA" id="ARBA00023158"/>
    </source>
</evidence>
<dbReference type="Pfam" id="PF03368">
    <property type="entry name" value="Dicer_dimer"/>
    <property type="match status" value="1"/>
</dbReference>
<accession>A0A7J7N9T0</accession>
<dbReference type="Proteomes" id="UP000541444">
    <property type="component" value="Unassembled WGS sequence"/>
</dbReference>
<dbReference type="FunFam" id="3.40.50.300:FF:000420">
    <property type="entry name" value="Endoribonuclease dicer-like 1"/>
    <property type="match status" value="1"/>
</dbReference>
<comment type="similarity">
    <text evidence="23 24">Belongs to the helicase family. Dicer subfamily.</text>
</comment>
<dbReference type="GO" id="GO:0005737">
    <property type="term" value="C:cytoplasm"/>
    <property type="evidence" value="ECO:0007669"/>
    <property type="project" value="TreeGrafter"/>
</dbReference>
<dbReference type="Pfam" id="PF02170">
    <property type="entry name" value="PAZ"/>
    <property type="match status" value="1"/>
</dbReference>
<keyword evidence="12" id="KW-0255">Endonuclease</keyword>
<evidence type="ECO:0000256" key="26">
    <source>
        <dbReference type="SAM" id="Phobius"/>
    </source>
</evidence>
<evidence type="ECO:0000313" key="33">
    <source>
        <dbReference type="EMBL" id="KAF6163772.1"/>
    </source>
</evidence>
<dbReference type="PROSITE" id="PS51194">
    <property type="entry name" value="HELICASE_CTER"/>
    <property type="match status" value="1"/>
</dbReference>
<dbReference type="SMART" id="SM00487">
    <property type="entry name" value="DEXDc"/>
    <property type="match status" value="1"/>
</dbReference>
<dbReference type="InterPro" id="IPR014001">
    <property type="entry name" value="Helicase_ATP-bd"/>
</dbReference>
<evidence type="ECO:0000256" key="5">
    <source>
        <dbReference type="ARBA" id="ARBA00007965"/>
    </source>
</evidence>
<dbReference type="CDD" id="cd18802">
    <property type="entry name" value="SF2_C_dicer"/>
    <property type="match status" value="1"/>
</dbReference>
<keyword evidence="34" id="KW-1185">Reference proteome</keyword>
<feature type="transmembrane region" description="Helical" evidence="26">
    <location>
        <begin position="73"/>
        <end position="92"/>
    </location>
</feature>
<keyword evidence="16" id="KW-0460">Magnesium</keyword>
<evidence type="ECO:0000256" key="9">
    <source>
        <dbReference type="ARBA" id="ARBA00022723"/>
    </source>
</evidence>
<comment type="similarity">
    <text evidence="5">Belongs to the SLC29A/ENT transporter (TC 2.A.57) family.</text>
</comment>
<dbReference type="SUPFAM" id="SSF54768">
    <property type="entry name" value="dsRNA-binding domain-like"/>
    <property type="match status" value="1"/>
</dbReference>
<dbReference type="SUPFAM" id="SSF52540">
    <property type="entry name" value="P-loop containing nucleoside triphosphate hydrolases"/>
    <property type="match status" value="1"/>
</dbReference>
<organism evidence="33 34">
    <name type="scientific">Kingdonia uniflora</name>
    <dbReference type="NCBI Taxonomy" id="39325"/>
    <lineage>
        <taxon>Eukaryota</taxon>
        <taxon>Viridiplantae</taxon>
        <taxon>Streptophyta</taxon>
        <taxon>Embryophyta</taxon>
        <taxon>Tracheophyta</taxon>
        <taxon>Spermatophyta</taxon>
        <taxon>Magnoliopsida</taxon>
        <taxon>Ranunculales</taxon>
        <taxon>Circaeasteraceae</taxon>
        <taxon>Kingdonia</taxon>
    </lineage>
</organism>
<keyword evidence="17 24" id="KW-0694">RNA-binding</keyword>
<keyword evidence="20" id="KW-0943">RNA-mediated gene silencing</keyword>
<dbReference type="InterPro" id="IPR014720">
    <property type="entry name" value="dsRBD_dom"/>
</dbReference>
<feature type="domain" description="Helicase C-terminal" evidence="31">
    <location>
        <begin position="823"/>
        <end position="985"/>
    </location>
</feature>
<proteinExistence type="inferred from homology"/>
<evidence type="ECO:0000313" key="34">
    <source>
        <dbReference type="Proteomes" id="UP000541444"/>
    </source>
</evidence>
<evidence type="ECO:0000259" key="32">
    <source>
        <dbReference type="PROSITE" id="PS51327"/>
    </source>
</evidence>
<evidence type="ECO:0000256" key="12">
    <source>
        <dbReference type="ARBA" id="ARBA00022759"/>
    </source>
</evidence>
<keyword evidence="6" id="KW-0813">Transport</keyword>
<dbReference type="Pfam" id="PF01733">
    <property type="entry name" value="Nucleoside_tran"/>
    <property type="match status" value="1"/>
</dbReference>
<keyword evidence="15" id="KW-0067">ATP-binding</keyword>
<feature type="transmembrane region" description="Helical" evidence="26">
    <location>
        <begin position="332"/>
        <end position="351"/>
    </location>
</feature>
<evidence type="ECO:0000256" key="1">
    <source>
        <dbReference type="ARBA" id="ARBA00001936"/>
    </source>
</evidence>
<evidence type="ECO:0000256" key="15">
    <source>
        <dbReference type="ARBA" id="ARBA00022840"/>
    </source>
</evidence>
<evidence type="ECO:0000256" key="7">
    <source>
        <dbReference type="ARBA" id="ARBA00022692"/>
    </source>
</evidence>
<dbReference type="PROSITE" id="PS50142">
    <property type="entry name" value="RNASE_3_2"/>
    <property type="match status" value="2"/>
</dbReference>
<evidence type="ECO:0000256" key="18">
    <source>
        <dbReference type="ARBA" id="ARBA00022989"/>
    </source>
</evidence>
<keyword evidence="9" id="KW-0479">Metal-binding</keyword>
<dbReference type="InterPro" id="IPR011545">
    <property type="entry name" value="DEAD/DEAH_box_helicase_dom"/>
</dbReference>
<reference evidence="33 34" key="1">
    <citation type="journal article" date="2020" name="IScience">
        <title>Genome Sequencing of the Endangered Kingdonia uniflora (Circaeasteraceae, Ranunculales) Reveals Potential Mechanisms of Evolutionary Specialization.</title>
        <authorList>
            <person name="Sun Y."/>
            <person name="Deng T."/>
            <person name="Zhang A."/>
            <person name="Moore M.J."/>
            <person name="Landis J.B."/>
            <person name="Lin N."/>
            <person name="Zhang H."/>
            <person name="Zhang X."/>
            <person name="Huang J."/>
            <person name="Zhang X."/>
            <person name="Sun H."/>
            <person name="Wang H."/>
        </authorList>
    </citation>
    <scope>NUCLEOTIDE SEQUENCE [LARGE SCALE GENOMIC DNA]</scope>
    <source>
        <strain evidence="33">TB1705</strain>
        <tissue evidence="33">Leaf</tissue>
    </source>
</reference>
<comment type="cofactor">
    <cofactor evidence="1">
        <name>Mn(2+)</name>
        <dbReference type="ChEBI" id="CHEBI:29035"/>
    </cofactor>
</comment>
<keyword evidence="19 26" id="KW-0472">Membrane</keyword>
<feature type="transmembrane region" description="Helical" evidence="26">
    <location>
        <begin position="104"/>
        <end position="122"/>
    </location>
</feature>
<dbReference type="Pfam" id="PF00271">
    <property type="entry name" value="Helicase_C"/>
    <property type="match status" value="1"/>
</dbReference>
<dbReference type="InterPro" id="IPR003100">
    <property type="entry name" value="PAZ_dom"/>
</dbReference>
<dbReference type="GO" id="GO:0005524">
    <property type="term" value="F:ATP binding"/>
    <property type="evidence" value="ECO:0007669"/>
    <property type="project" value="UniProtKB-KW"/>
</dbReference>
<feature type="region of interest" description="Disordered" evidence="25">
    <location>
        <begin position="436"/>
        <end position="470"/>
    </location>
</feature>
<dbReference type="Pfam" id="PF00270">
    <property type="entry name" value="DEAD"/>
    <property type="match status" value="1"/>
</dbReference>
<dbReference type="GO" id="GO:0010267">
    <property type="term" value="P:ta-siRNA processing"/>
    <property type="evidence" value="ECO:0007669"/>
    <property type="project" value="UniProtKB-ARBA"/>
</dbReference>
<evidence type="ECO:0000259" key="31">
    <source>
        <dbReference type="PROSITE" id="PS51194"/>
    </source>
</evidence>
<evidence type="ECO:0000256" key="3">
    <source>
        <dbReference type="ARBA" id="ARBA00004123"/>
    </source>
</evidence>
<dbReference type="GO" id="GO:0046872">
    <property type="term" value="F:metal ion binding"/>
    <property type="evidence" value="ECO:0007669"/>
    <property type="project" value="UniProtKB-KW"/>
</dbReference>
<evidence type="ECO:0000256" key="22">
    <source>
        <dbReference type="ARBA" id="ARBA00023242"/>
    </source>
</evidence>
<dbReference type="Gene3D" id="2.170.260.10">
    <property type="entry name" value="paz domain"/>
    <property type="match status" value="1"/>
</dbReference>
<dbReference type="GO" id="GO:0004386">
    <property type="term" value="F:helicase activity"/>
    <property type="evidence" value="ECO:0007669"/>
    <property type="project" value="UniProtKB-KW"/>
</dbReference>
<evidence type="ECO:0000256" key="23">
    <source>
        <dbReference type="ARBA" id="ARBA00035116"/>
    </source>
</evidence>
<dbReference type="GO" id="GO:0005634">
    <property type="term" value="C:nucleus"/>
    <property type="evidence" value="ECO:0007669"/>
    <property type="project" value="UniProtKB-SubCell"/>
</dbReference>
<comment type="cofactor">
    <cofactor evidence="2">
        <name>Mg(2+)</name>
        <dbReference type="ChEBI" id="CHEBI:18420"/>
    </cofactor>
</comment>
<keyword evidence="14" id="KW-0347">Helicase</keyword>
<feature type="transmembrane region" description="Helical" evidence="26">
    <location>
        <begin position="270"/>
        <end position="290"/>
    </location>
</feature>
<dbReference type="GO" id="GO:0005337">
    <property type="term" value="F:nucleoside transmembrane transporter activity"/>
    <property type="evidence" value="ECO:0007669"/>
    <property type="project" value="InterPro"/>
</dbReference>
<dbReference type="PROSITE" id="PS50821">
    <property type="entry name" value="PAZ"/>
    <property type="match status" value="1"/>
</dbReference>
<evidence type="ECO:0000259" key="27">
    <source>
        <dbReference type="PROSITE" id="PS50137"/>
    </source>
</evidence>
<sequence length="1854" mass="209022">MGLSSNNNNNNNMEDSSEEFLLLGKKEIPKDSYHLAYIIYFTLGVGYLLPWNAFITAVDYFTFLYPHTSIDRVFAVVYMMVCLICLILIVAYAHRSNSNTRINLGLSLFMISMLVIPLMDVIYIRGTTGLYSGYYVTVASLALCGVADALVQAGVVGSAGELPERYMQAVVAGTAASGVLVSILRIITKSIYPQDSQGLRTSANLYFGVSIIVMAICIVFYNITDKLPVIRYYKDLKAQAVKEENTLKGYSMTGSVWRSTLWDIIGRVKWYGLGIAIIYVVTLSIFPGYLTEDVHSHILKDWYPILLITEYNVFDLIGKCLTAVYLLENSKVAIGASVARLLFYPFFLGCLHGPKLFRTEIPVTLLTCLLGLTNGYLTSVLMIAAPKVVQVQHSETAGNGKKTLLHFHQLLNKYTQRDTPFITHILILLLSSKSKETPSSTMNHEKEPRKHQKIQQPPVVTQTPTTTTDPESFARSYQLEALEKAIQQNTIAFLDTGSGKTLIAIMLIRYYAHQLRKPSRDVAIFLVPTVVLVTQQAEVIEMHTDLKVRKLWGDLGVDYWDHNTWKAQLEKYEVFVMTPQILLDALRHSFINLSIIKLLILDECHNARGKTPYACILTEFYHPQLDTGSTHLPRIFGMTASPIKSKGSSSNMYGKQILELECLLHSKVYTVAKESVLAEFIPLSHPKWKYYDHVDILHPLVILLTDPLKRLGFKYVQYLKTIELEATAEDSAKKRISRLLATFLFCLTDLGVWVALQAAETLSSAETDILFWGQKMDATSDRTLRNFSKDVFQELSAYIPSDPQWHIGDDIGSDLHGGFITSKVKCLIESLMQYRSIKELRCIIFVERVITAIVLETLLSQLSALSGWNTTYMAGTHSGLQSQSRNAQFQIIDAFRNGDINIIVATQILEEGLDVQSCNLVIRFDPPATVCSFIQSRGRARMPGSDYILMVQSEDTTTRSKLENYLESGDIMREESLRYALLPCAPLEREMYVDEFYRVESSGAIVTLSSSVALIYFYCSRLPSDRYFRPTPRFIIEIESSFCTLYLPNSCPILTVRAQGPNNMLKKIVCLEACRKLHEVGALTDHLLPDLVVDEGDAQDFEDISYEDEQVNYFSRELVSQGQPKMLYHCYHISLKRNFDYDVSLSDFTLLTECSFSGDFEFPLEFELHSNRGSVTVSLVYTGPTHLTPEQVLTAIKFQITVLRLLIDPDLNKLKDAIEGLQEPNDNSLPRVNYLLLPSVGCNKRRPSHSDWDIRSHSLFPSASSLSHGKYCSTKSNLQAKNGLVCSCMLKSSLVFTPHNGYIYCITGILYELDGNSLIKSKGEDIRTTYKKYYHSRYGIKLHYEGQPLLNARHIFTVRNWLQRSHNSNMKEPSNAYVELPPELCEIIMSPIAVSTMYTFSLVPSIMHRIESALLASNLKKMQQNHCIHNFNIPTIKILEAITTKKCQEEFSLESLETLGDSFLKYATCKHLFMHNKNFHEGLLSAKKDRIISNHALCNLGCDRKLQGFIRNECFDPKKWVIPGDPSGCDLLTEILLPFSSEKIYTVGLKRIKRKVIADAVEALVGAYLSTGGESAALLFIDWLGMKVDFRTEAAIQKSQFLVQPQMHVNIRQLELLIGYSFRDPLLLLEALTHGSYQLPDIPGCYQRLEFLGDSVLDYLLTVYLYDKYPGISPGLLTDLRSASVNNDCYALATVKAGLHKYILHASSKLQNQICLLVKKFEQTSMESIFGWESDISLPKVLGDVIESLAGAIFVDSEYNKDIVWKCIRPLLEPLVTLDTVRLHPVRELTELCRQNSFKLTTDVSYVLNGVAALTVEVEANGISHCHTSTGENKKTAKRLASKVVLESLKESIL</sequence>
<protein>
    <submittedName>
        <fullName evidence="33">Uncharacterized protein</fullName>
    </submittedName>
</protein>
<dbReference type="OrthoDB" id="6513042at2759"/>
<evidence type="ECO:0000256" key="19">
    <source>
        <dbReference type="ARBA" id="ARBA00023136"/>
    </source>
</evidence>
<evidence type="ECO:0000259" key="29">
    <source>
        <dbReference type="PROSITE" id="PS50821"/>
    </source>
</evidence>
<dbReference type="InterPro" id="IPR002259">
    <property type="entry name" value="Eqnu_transpt"/>
</dbReference>
<dbReference type="InterPro" id="IPR036085">
    <property type="entry name" value="PAZ_dom_sf"/>
</dbReference>
<feature type="transmembrane region" description="Helical" evidence="26">
    <location>
        <begin position="363"/>
        <end position="385"/>
    </location>
</feature>
<keyword evidence="21" id="KW-0464">Manganese</keyword>
<feature type="transmembrane region" description="Helical" evidence="26">
    <location>
        <begin position="37"/>
        <end position="61"/>
    </location>
</feature>
<evidence type="ECO:0000256" key="4">
    <source>
        <dbReference type="ARBA" id="ARBA00004141"/>
    </source>
</evidence>
<dbReference type="PROSITE" id="PS51327">
    <property type="entry name" value="DICER_DSRBF"/>
    <property type="match status" value="1"/>
</dbReference>
<dbReference type="InterPro" id="IPR038248">
    <property type="entry name" value="Dicer_dimer_sf"/>
</dbReference>
<feature type="domain" description="Dicer dsRNA-binding fold" evidence="32">
    <location>
        <begin position="1011"/>
        <end position="1097"/>
    </location>
</feature>
<feature type="transmembrane region" description="Helical" evidence="26">
    <location>
        <begin position="166"/>
        <end position="184"/>
    </location>
</feature>
<keyword evidence="11" id="KW-0547">Nucleotide-binding</keyword>
<evidence type="ECO:0000256" key="21">
    <source>
        <dbReference type="ARBA" id="ARBA00023211"/>
    </source>
</evidence>
<dbReference type="SUPFAM" id="SSF101690">
    <property type="entry name" value="PAZ domain"/>
    <property type="match status" value="1"/>
</dbReference>
<dbReference type="InterPro" id="IPR005034">
    <property type="entry name" value="Dicer_dimerisation"/>
</dbReference>
<keyword evidence="7 26" id="KW-0812">Transmembrane</keyword>
<evidence type="ECO:0000259" key="28">
    <source>
        <dbReference type="PROSITE" id="PS50142"/>
    </source>
</evidence>
<name>A0A7J7N9T0_9MAGN</name>
<dbReference type="SMART" id="SM00949">
    <property type="entry name" value="PAZ"/>
    <property type="match status" value="1"/>
</dbReference>
<evidence type="ECO:0000256" key="25">
    <source>
        <dbReference type="SAM" id="MobiDB-lite"/>
    </source>
</evidence>
<dbReference type="GO" id="GO:0016020">
    <property type="term" value="C:membrane"/>
    <property type="evidence" value="ECO:0007669"/>
    <property type="project" value="UniProtKB-SubCell"/>
</dbReference>
<feature type="domain" description="RNase III" evidence="28">
    <location>
        <begin position="1440"/>
        <end position="1573"/>
    </location>
</feature>
<dbReference type="InterPro" id="IPR036389">
    <property type="entry name" value="RNase_III_sf"/>
</dbReference>
<keyword evidence="13" id="KW-0378">Hydrolase</keyword>
<evidence type="ECO:0000256" key="10">
    <source>
        <dbReference type="ARBA" id="ARBA00022737"/>
    </source>
</evidence>
<dbReference type="PROSITE" id="PS00517">
    <property type="entry name" value="RNASE_3_1"/>
    <property type="match status" value="1"/>
</dbReference>
<evidence type="ECO:0000256" key="24">
    <source>
        <dbReference type="PROSITE-ProRule" id="PRU00657"/>
    </source>
</evidence>
<evidence type="ECO:0000256" key="16">
    <source>
        <dbReference type="ARBA" id="ARBA00022842"/>
    </source>
</evidence>
<dbReference type="CDD" id="cd18034">
    <property type="entry name" value="DEXHc_dicer"/>
    <property type="match status" value="1"/>
</dbReference>
<feature type="domain" description="Helicase ATP-binding" evidence="30">
    <location>
        <begin position="481"/>
        <end position="660"/>
    </location>
</feature>
<evidence type="ECO:0000256" key="2">
    <source>
        <dbReference type="ARBA" id="ARBA00001946"/>
    </source>
</evidence>
<dbReference type="Gene3D" id="3.30.160.20">
    <property type="match status" value="1"/>
</dbReference>
<keyword evidence="18 26" id="KW-1133">Transmembrane helix</keyword>
<evidence type="ECO:0000256" key="11">
    <source>
        <dbReference type="ARBA" id="ARBA00022741"/>
    </source>
</evidence>
<evidence type="ECO:0000256" key="14">
    <source>
        <dbReference type="ARBA" id="ARBA00022806"/>
    </source>
</evidence>
<feature type="transmembrane region" description="Helical" evidence="26">
    <location>
        <begin position="134"/>
        <end position="154"/>
    </location>
</feature>
<evidence type="ECO:0000256" key="6">
    <source>
        <dbReference type="ARBA" id="ARBA00022448"/>
    </source>
</evidence>
<feature type="compositionally biased region" description="Low complexity" evidence="25">
    <location>
        <begin position="455"/>
        <end position="468"/>
    </location>
</feature>
<dbReference type="Gene3D" id="1.10.1520.10">
    <property type="entry name" value="Ribonuclease III domain"/>
    <property type="match status" value="2"/>
</dbReference>
<dbReference type="InterPro" id="IPR001650">
    <property type="entry name" value="Helicase_C-like"/>
</dbReference>
<feature type="domain" description="PAZ" evidence="29">
    <location>
        <begin position="1274"/>
        <end position="1389"/>
    </location>
</feature>
<keyword evidence="8" id="KW-0540">Nuclease</keyword>
<dbReference type="FunFam" id="3.40.50.300:FF:000705">
    <property type="entry name" value="Endoribonuclease dicer-like protein"/>
    <property type="match status" value="1"/>
</dbReference>
<keyword evidence="22" id="KW-0539">Nucleus</keyword>
<dbReference type="SUPFAM" id="SSF69065">
    <property type="entry name" value="RNase III domain-like"/>
    <property type="match status" value="2"/>
</dbReference>
<dbReference type="FunFam" id="1.10.1520.10:FF:000004">
    <property type="entry name" value="Endoribonuclease dicer-like 1"/>
    <property type="match status" value="1"/>
</dbReference>
<dbReference type="CDD" id="cd00593">
    <property type="entry name" value="RIBOc"/>
    <property type="match status" value="2"/>
</dbReference>
<dbReference type="Gene3D" id="3.40.50.300">
    <property type="entry name" value="P-loop containing nucleotide triphosphate hydrolases"/>
    <property type="match status" value="2"/>
</dbReference>
<evidence type="ECO:0000256" key="17">
    <source>
        <dbReference type="ARBA" id="ARBA00022884"/>
    </source>
</evidence>
<dbReference type="InterPro" id="IPR027417">
    <property type="entry name" value="P-loop_NTPase"/>
</dbReference>
<dbReference type="PROSITE" id="PS50137">
    <property type="entry name" value="DS_RBD"/>
    <property type="match status" value="1"/>
</dbReference>
<comment type="subcellular location">
    <subcellularLocation>
        <location evidence="4">Membrane</location>
        <topology evidence="4">Multi-pass membrane protein</topology>
    </subcellularLocation>
    <subcellularLocation>
        <location evidence="3">Nucleus</location>
    </subcellularLocation>
</comment>
<feature type="transmembrane region" description="Helical" evidence="26">
    <location>
        <begin position="205"/>
        <end position="223"/>
    </location>
</feature>
<dbReference type="GO" id="GO:0003723">
    <property type="term" value="F:RNA binding"/>
    <property type="evidence" value="ECO:0007669"/>
    <property type="project" value="UniProtKB-UniRule"/>
</dbReference>